<evidence type="ECO:0000313" key="2">
    <source>
        <dbReference type="EMBL" id="CAD7229989.1"/>
    </source>
</evidence>
<dbReference type="InterPro" id="IPR011993">
    <property type="entry name" value="PH-like_dom_sf"/>
</dbReference>
<dbReference type="PANTHER" id="PTHR10972:SF141">
    <property type="entry name" value="OXYSTEROL-BINDING PROTEIN"/>
    <property type="match status" value="1"/>
</dbReference>
<accession>A0A7R8ZSE9</accession>
<dbReference type="SMART" id="SM00233">
    <property type="entry name" value="PH"/>
    <property type="match status" value="1"/>
</dbReference>
<dbReference type="Gene3D" id="2.30.29.30">
    <property type="entry name" value="Pleckstrin-homology domain (PH domain)/Phosphotyrosine-binding domain (PTB)"/>
    <property type="match status" value="1"/>
</dbReference>
<name>A0A7R8ZSE9_9CRUS</name>
<dbReference type="GO" id="GO:0016020">
    <property type="term" value="C:membrane"/>
    <property type="evidence" value="ECO:0007669"/>
    <property type="project" value="TreeGrafter"/>
</dbReference>
<dbReference type="PROSITE" id="PS50003">
    <property type="entry name" value="PH_DOMAIN"/>
    <property type="match status" value="1"/>
</dbReference>
<dbReference type="GO" id="GO:0032934">
    <property type="term" value="F:sterol binding"/>
    <property type="evidence" value="ECO:0007669"/>
    <property type="project" value="TreeGrafter"/>
</dbReference>
<dbReference type="AlphaFoldDB" id="A0A7R8ZSE9"/>
<proteinExistence type="predicted"/>
<dbReference type="Pfam" id="PF00169">
    <property type="entry name" value="PH"/>
    <property type="match status" value="1"/>
</dbReference>
<dbReference type="SUPFAM" id="SSF50729">
    <property type="entry name" value="PH domain-like"/>
    <property type="match status" value="1"/>
</dbReference>
<dbReference type="InterPro" id="IPR000648">
    <property type="entry name" value="Oxysterol-bd"/>
</dbReference>
<dbReference type="SUPFAM" id="SSF144000">
    <property type="entry name" value="Oxysterol-binding protein-like"/>
    <property type="match status" value="1"/>
</dbReference>
<sequence>MESRSSESTRSGTVLYEFHEGVPYEGQLLKFTNLVKGFQHRWFILHPVAGTLAYYLDKNDNRSEAPRGAIYLGGAQVYPSDDDSRTFSVNPVKGDPFKLRAADAKGRQDWISRLRTVIHLHNEEIARNHPPLPPREEAGPATERIRPKVTLPSLNMADALASAREIVNYAHVTHDSLVKAVDRLPQPLSAQISGSSPPPPLTTLCPDVLALKATSLAALTSLQSCLEMVFQLAPPPPLTTLCPDVLALKATSLAALTSLQSCLEMVFQLGLAAEGKPRCRGVSSSSSQETSDAPPKSEKSFASTPAGDCVGKAAKINHEEEGSDEEVTVSSPLASAPDPTHPSPPATPEGASIATVLGHVKLGADLTKVSLPSSILDRRSFLEFMADCLCNVDLFCRIYSCEAPQDEMKAVLSCCVSPRSVRHCNETHRKKSNVCPSIQKQRYRIGYSSAKNIAGNGLTRDSESAIHQGCPKVQINDQGHESVTAMAHELQCFKEMMRQHLLDRREQKQLPHACVQVMVDGSERVVRYTAEQVSHHPPVSCLSLTCPSLGLTFSCSLLLKAKFLGMAVGVSLIGSAVLTTPKDSYSLTFPSLYARSIVTQPWVEFGGEVGVVAQHSGWRSAITFHTK</sequence>
<dbReference type="InterPro" id="IPR001849">
    <property type="entry name" value="PH_domain"/>
</dbReference>
<dbReference type="PANTHER" id="PTHR10972">
    <property type="entry name" value="OXYSTEROL-BINDING PROTEIN-RELATED"/>
    <property type="match status" value="1"/>
</dbReference>
<dbReference type="Gene3D" id="2.40.160.120">
    <property type="match status" value="1"/>
</dbReference>
<gene>
    <name evidence="2" type="ORF">CTOB1V02_LOCUS7853</name>
</gene>
<dbReference type="Pfam" id="PF01237">
    <property type="entry name" value="Oxysterol_BP"/>
    <property type="match status" value="1"/>
</dbReference>
<reference evidence="2" key="1">
    <citation type="submission" date="2020-11" db="EMBL/GenBank/DDBJ databases">
        <authorList>
            <person name="Tran Van P."/>
        </authorList>
    </citation>
    <scope>NUCLEOTIDE SEQUENCE</scope>
</reference>
<feature type="region of interest" description="Disordered" evidence="1">
    <location>
        <begin position="277"/>
        <end position="351"/>
    </location>
</feature>
<feature type="non-terminal residue" evidence="2">
    <location>
        <position position="1"/>
    </location>
</feature>
<dbReference type="EMBL" id="OB662396">
    <property type="protein sequence ID" value="CAD7229989.1"/>
    <property type="molecule type" value="Genomic_DNA"/>
</dbReference>
<protein>
    <submittedName>
        <fullName evidence="2">Uncharacterized protein</fullName>
    </submittedName>
</protein>
<organism evidence="2">
    <name type="scientific">Cyprideis torosa</name>
    <dbReference type="NCBI Taxonomy" id="163714"/>
    <lineage>
        <taxon>Eukaryota</taxon>
        <taxon>Metazoa</taxon>
        <taxon>Ecdysozoa</taxon>
        <taxon>Arthropoda</taxon>
        <taxon>Crustacea</taxon>
        <taxon>Oligostraca</taxon>
        <taxon>Ostracoda</taxon>
        <taxon>Podocopa</taxon>
        <taxon>Podocopida</taxon>
        <taxon>Cytherocopina</taxon>
        <taxon>Cytheroidea</taxon>
        <taxon>Cytherideidae</taxon>
        <taxon>Cyprideis</taxon>
    </lineage>
</organism>
<dbReference type="OrthoDB" id="48057at2759"/>
<dbReference type="GO" id="GO:0005829">
    <property type="term" value="C:cytosol"/>
    <property type="evidence" value="ECO:0007669"/>
    <property type="project" value="TreeGrafter"/>
</dbReference>
<dbReference type="InterPro" id="IPR037239">
    <property type="entry name" value="OSBP_sf"/>
</dbReference>
<feature type="compositionally biased region" description="Polar residues" evidence="1">
    <location>
        <begin position="282"/>
        <end position="291"/>
    </location>
</feature>
<evidence type="ECO:0000256" key="1">
    <source>
        <dbReference type="SAM" id="MobiDB-lite"/>
    </source>
</evidence>